<evidence type="ECO:0000313" key="3">
    <source>
        <dbReference type="Proteomes" id="UP001595699"/>
    </source>
</evidence>
<dbReference type="SUPFAM" id="SSF51735">
    <property type="entry name" value="NAD(P)-binding Rossmann-fold domains"/>
    <property type="match status" value="1"/>
</dbReference>
<reference evidence="3" key="1">
    <citation type="journal article" date="2019" name="Int. J. Syst. Evol. Microbiol.">
        <title>The Global Catalogue of Microorganisms (GCM) 10K type strain sequencing project: providing services to taxonomists for standard genome sequencing and annotation.</title>
        <authorList>
            <consortium name="The Broad Institute Genomics Platform"/>
            <consortium name="The Broad Institute Genome Sequencing Center for Infectious Disease"/>
            <person name="Wu L."/>
            <person name="Ma J."/>
        </authorList>
    </citation>
    <scope>NUCLEOTIDE SEQUENCE [LARGE SCALE GENOMIC DNA]</scope>
    <source>
        <strain evidence="3">CGMCC 4.7241</strain>
    </source>
</reference>
<organism evidence="2 3">
    <name type="scientific">Tenggerimyces flavus</name>
    <dbReference type="NCBI Taxonomy" id="1708749"/>
    <lineage>
        <taxon>Bacteria</taxon>
        <taxon>Bacillati</taxon>
        <taxon>Actinomycetota</taxon>
        <taxon>Actinomycetes</taxon>
        <taxon>Propionibacteriales</taxon>
        <taxon>Nocardioidaceae</taxon>
        <taxon>Tenggerimyces</taxon>
    </lineage>
</organism>
<dbReference type="InterPro" id="IPR036291">
    <property type="entry name" value="NAD(P)-bd_dom_sf"/>
</dbReference>
<dbReference type="Pfam" id="PF01370">
    <property type="entry name" value="Epimerase"/>
    <property type="match status" value="1"/>
</dbReference>
<keyword evidence="3" id="KW-1185">Reference proteome</keyword>
<protein>
    <submittedName>
        <fullName evidence="2">NAD-dependent epimerase/dehydratase family protein</fullName>
    </submittedName>
</protein>
<dbReference type="Proteomes" id="UP001595699">
    <property type="component" value="Unassembled WGS sequence"/>
</dbReference>
<accession>A0ABV7YCI8</accession>
<gene>
    <name evidence="2" type="ORF">ACFOUW_16855</name>
</gene>
<evidence type="ECO:0000259" key="1">
    <source>
        <dbReference type="Pfam" id="PF01370"/>
    </source>
</evidence>
<feature type="domain" description="NAD-dependent epimerase/dehydratase" evidence="1">
    <location>
        <begin position="44"/>
        <end position="211"/>
    </location>
</feature>
<comment type="caution">
    <text evidence="2">The sequence shown here is derived from an EMBL/GenBank/DDBJ whole genome shotgun (WGS) entry which is preliminary data.</text>
</comment>
<dbReference type="EMBL" id="JBHRZH010000015">
    <property type="protein sequence ID" value="MFC3762514.1"/>
    <property type="molecule type" value="Genomic_DNA"/>
</dbReference>
<evidence type="ECO:0000313" key="2">
    <source>
        <dbReference type="EMBL" id="MFC3762514.1"/>
    </source>
</evidence>
<proteinExistence type="predicted"/>
<name>A0ABV7YCI8_9ACTN</name>
<dbReference type="Gene3D" id="3.40.50.720">
    <property type="entry name" value="NAD(P)-binding Rossmann-like Domain"/>
    <property type="match status" value="1"/>
</dbReference>
<dbReference type="RefSeq" id="WP_307782438.1">
    <property type="nucleotide sequence ID" value="NZ_JAFBCM010000001.1"/>
</dbReference>
<sequence>MTGPRDEQEGRALVFGTEEEWEDRLAEPSAALVSDLAATEGDLVVLGAGGKMGPSLCHLARRALDAAGQTDRQVIAVSRWTDKVVEKRLTERGVRTVTFDLSPDADLSGLPDGAQVVYMVGAKFGSTGQPAATWAVNALLPATVARRYADSRIAAFSTGNVYPLVAVDSGGSVETDPMDPVGEYAMSCLGRERVFEHAALSRGTKVALIRLNYAIDLRYGVLADIGRSVRDGDPVDVTTGHVNVVSQAYANEVALRSLLHADSPAVALNVTGPETLSVRSVAADFGQLLGTSPSYVGTEAPTALLSNASRCFSLFGPPPLLAPDLIAAQADWLRSGGVLWDKPTKFQRRDGRF</sequence>
<dbReference type="InterPro" id="IPR001509">
    <property type="entry name" value="Epimerase_deHydtase"/>
</dbReference>